<keyword evidence="4" id="KW-1185">Reference proteome</keyword>
<feature type="repeat" description="TPR" evidence="1">
    <location>
        <begin position="416"/>
        <end position="449"/>
    </location>
</feature>
<accession>A0A4U6D4M6</accession>
<feature type="transmembrane region" description="Helical" evidence="2">
    <location>
        <begin position="246"/>
        <end position="266"/>
    </location>
</feature>
<organism evidence="3 4">
    <name type="scientific">Dyadobacter frigoris</name>
    <dbReference type="NCBI Taxonomy" id="2576211"/>
    <lineage>
        <taxon>Bacteria</taxon>
        <taxon>Pseudomonadati</taxon>
        <taxon>Bacteroidota</taxon>
        <taxon>Cytophagia</taxon>
        <taxon>Cytophagales</taxon>
        <taxon>Spirosomataceae</taxon>
        <taxon>Dyadobacter</taxon>
    </lineage>
</organism>
<protein>
    <recommendedName>
        <fullName evidence="5">Tetratricopeptide repeat protein</fullName>
    </recommendedName>
</protein>
<gene>
    <name evidence="3" type="ORF">FDK13_17065</name>
</gene>
<dbReference type="InterPro" id="IPR019734">
    <property type="entry name" value="TPR_rpt"/>
</dbReference>
<feature type="transmembrane region" description="Helical" evidence="2">
    <location>
        <begin position="211"/>
        <end position="234"/>
    </location>
</feature>
<feature type="transmembrane region" description="Helical" evidence="2">
    <location>
        <begin position="118"/>
        <end position="136"/>
    </location>
</feature>
<dbReference type="RefSeq" id="WP_137341205.1">
    <property type="nucleotide sequence ID" value="NZ_BSQH01000021.1"/>
</dbReference>
<dbReference type="SUPFAM" id="SSF48452">
    <property type="entry name" value="TPR-like"/>
    <property type="match status" value="1"/>
</dbReference>
<feature type="transmembrane region" description="Helical" evidence="2">
    <location>
        <begin position="177"/>
        <end position="199"/>
    </location>
</feature>
<evidence type="ECO:0000256" key="1">
    <source>
        <dbReference type="PROSITE-ProRule" id="PRU00339"/>
    </source>
</evidence>
<dbReference type="OrthoDB" id="973593at2"/>
<dbReference type="EMBL" id="SZVO01000007">
    <property type="protein sequence ID" value="TKT91345.1"/>
    <property type="molecule type" value="Genomic_DNA"/>
</dbReference>
<keyword evidence="1" id="KW-0802">TPR repeat</keyword>
<sequence length="887" mass="98224">MKELFFWRVWSSSERRISIAAFATIILALLFFIVKGIDPLANVIRWDVLSELSEISTVVDILKFDNWQYGISGPSNLVTEQFVASTMQTDFITIKIFWGLIIVGLSSILASLTTMPRFWYLTGMVAFIVLVASARLETLGVFGEGSRTLFILTVVLYGGLSYYFHAFRPDLGIGSRIMGLLGISIFLVLLITFLSTVAFPALTAASYSLPIWLLISILFLLISATEIIAGLVWLSTSGQMKAGKSGFANFLVITILYLLSLVLLYLKNTRQIDWDLTLLSPVYLAIAAGILGIWGFKKRVDSTNGLLSFRSTGFWLYTGMFIVAGAFAGYAAGTANDPLLEVLEDVVVNGQLAMGIVFLFYIIINFYAVFKQNLAVHKVLYKPMRFGLTQTRLFGFAGVVILFSIQRLLPVHQGIAGYFNGLGDLYSNTGEYPLAEQYYKMALQQEFQNHKSNYALASLALTQGDKVAGAYYFRQALLKNPSPQAYAGLTGVLMQESLFFDAIFSLQEGLRAFPESGELLNNLGMLYAKTNVADSAHYYLDKAEKNSKRPEVPATNLLAIWARSTDSGLLDSLANNSTAQKYLSWQANWLAVQNLRQKFSKQNFENDAIKSDSSLSVSGLAYLVNYSKNQAGLDSFPATFLPKLANKNQLLSEDLSLAALYPEFYSGNKLKAVETLSVWAEQGGEKAKVYHKILGHWLLQVGLYDLAIKHLSNVDGIEGVLGQAVGYSLSGQQAIGGLLLERMQEKEPNAALQKLQNSLMTIKAPKTKADSLFAIAQKSPSEKNYSNAVHANPFDEKIVSASASYFRQKKQIPKAYSIVLDALKFNDRAPLLWEEYTILSLQQGLIGQADEGEAQVKEISSPAGYQAFLARYQPMRALIEKQRAEFK</sequence>
<comment type="caution">
    <text evidence="3">The sequence shown here is derived from an EMBL/GenBank/DDBJ whole genome shotgun (WGS) entry which is preliminary data.</text>
</comment>
<dbReference type="Gene3D" id="1.25.40.10">
    <property type="entry name" value="Tetratricopeptide repeat domain"/>
    <property type="match status" value="1"/>
</dbReference>
<evidence type="ECO:0000256" key="2">
    <source>
        <dbReference type="SAM" id="Phobius"/>
    </source>
</evidence>
<evidence type="ECO:0000313" key="4">
    <source>
        <dbReference type="Proteomes" id="UP000304900"/>
    </source>
</evidence>
<feature type="transmembrane region" description="Helical" evidence="2">
    <location>
        <begin position="391"/>
        <end position="409"/>
    </location>
</feature>
<keyword evidence="2" id="KW-0812">Transmembrane</keyword>
<dbReference type="AlphaFoldDB" id="A0A4U6D4M6"/>
<feature type="transmembrane region" description="Helical" evidence="2">
    <location>
        <begin position="20"/>
        <end position="37"/>
    </location>
</feature>
<dbReference type="SMART" id="SM00028">
    <property type="entry name" value="TPR"/>
    <property type="match status" value="2"/>
</dbReference>
<name>A0A4U6D4M6_9BACT</name>
<evidence type="ECO:0008006" key="5">
    <source>
        <dbReference type="Google" id="ProtNLM"/>
    </source>
</evidence>
<feature type="transmembrane region" description="Helical" evidence="2">
    <location>
        <begin position="148"/>
        <end position="165"/>
    </location>
</feature>
<dbReference type="InterPro" id="IPR011990">
    <property type="entry name" value="TPR-like_helical_dom_sf"/>
</dbReference>
<evidence type="ECO:0000313" key="3">
    <source>
        <dbReference type="EMBL" id="TKT91345.1"/>
    </source>
</evidence>
<proteinExistence type="predicted"/>
<feature type="transmembrane region" description="Helical" evidence="2">
    <location>
        <begin position="92"/>
        <end position="111"/>
    </location>
</feature>
<keyword evidence="2" id="KW-0472">Membrane</keyword>
<feature type="transmembrane region" description="Helical" evidence="2">
    <location>
        <begin position="314"/>
        <end position="332"/>
    </location>
</feature>
<feature type="transmembrane region" description="Helical" evidence="2">
    <location>
        <begin position="278"/>
        <end position="294"/>
    </location>
</feature>
<reference evidence="3 4" key="1">
    <citation type="submission" date="2019-05" db="EMBL/GenBank/DDBJ databases">
        <title>Dyadobacter AR-3-8 sp. nov., isolated from arctic soil.</title>
        <authorList>
            <person name="Chaudhary D.K."/>
        </authorList>
    </citation>
    <scope>NUCLEOTIDE SEQUENCE [LARGE SCALE GENOMIC DNA]</scope>
    <source>
        <strain evidence="3 4">AR-3-8</strain>
    </source>
</reference>
<dbReference type="Proteomes" id="UP000304900">
    <property type="component" value="Unassembled WGS sequence"/>
</dbReference>
<feature type="transmembrane region" description="Helical" evidence="2">
    <location>
        <begin position="352"/>
        <end position="370"/>
    </location>
</feature>
<keyword evidence="2" id="KW-1133">Transmembrane helix</keyword>
<dbReference type="PROSITE" id="PS50005">
    <property type="entry name" value="TPR"/>
    <property type="match status" value="1"/>
</dbReference>